<protein>
    <recommendedName>
        <fullName evidence="1">HDOD domain-containing protein</fullName>
    </recommendedName>
</protein>
<dbReference type="InterPro" id="IPR052340">
    <property type="entry name" value="RNase_Y/CdgJ"/>
</dbReference>
<dbReference type="Pfam" id="PF08668">
    <property type="entry name" value="HDOD"/>
    <property type="match status" value="1"/>
</dbReference>
<dbReference type="InterPro" id="IPR006675">
    <property type="entry name" value="HDIG_dom"/>
</dbReference>
<proteinExistence type="predicted"/>
<dbReference type="PANTHER" id="PTHR33525">
    <property type="match status" value="1"/>
</dbReference>
<dbReference type="Gene3D" id="1.10.3210.10">
    <property type="entry name" value="Hypothetical protein af1432"/>
    <property type="match status" value="1"/>
</dbReference>
<feature type="domain" description="HDOD" evidence="1">
    <location>
        <begin position="15"/>
        <end position="212"/>
    </location>
</feature>
<accession>A0A3B1C4S2</accession>
<evidence type="ECO:0000259" key="1">
    <source>
        <dbReference type="PROSITE" id="PS51833"/>
    </source>
</evidence>
<evidence type="ECO:0000313" key="2">
    <source>
        <dbReference type="EMBL" id="VAX11917.1"/>
    </source>
</evidence>
<gene>
    <name evidence="2" type="ORF">MNBD_GAMMA24-2442</name>
</gene>
<sequence>MSEKLAELVSSVEQMVSFPEVFLRVNQLLDDPECTGTQIAEVISQDPGLTAQLLRMANSPVYGLSKEVDTVVRAVNIIGTKRLRYLVLATTSLKVFDGISNDLISMNDFWLHSLYCGLAAKTLAADIKGLQPDALFVAGQLHDIGQLLMYSRLPELAREAVLRSIEEPEEPDFYLSERKVIGFDHAQLGAQLARDWHWPAMLVATIGWHHEPEKAEEFQKETAVVHIANSLAVLAELDASDTEETDAPHIHPMAWETIGLSEDIISEVLESIRGQFEETRILLIG</sequence>
<name>A0A3B1C4S2_9ZZZZ</name>
<organism evidence="2">
    <name type="scientific">hydrothermal vent metagenome</name>
    <dbReference type="NCBI Taxonomy" id="652676"/>
    <lineage>
        <taxon>unclassified sequences</taxon>
        <taxon>metagenomes</taxon>
        <taxon>ecological metagenomes</taxon>
    </lineage>
</organism>
<dbReference type="SUPFAM" id="SSF109604">
    <property type="entry name" value="HD-domain/PDEase-like"/>
    <property type="match status" value="1"/>
</dbReference>
<dbReference type="PANTHER" id="PTHR33525:SF3">
    <property type="entry name" value="RIBONUCLEASE Y"/>
    <property type="match status" value="1"/>
</dbReference>
<dbReference type="AlphaFoldDB" id="A0A3B1C4S2"/>
<reference evidence="2" key="1">
    <citation type="submission" date="2018-06" db="EMBL/GenBank/DDBJ databases">
        <authorList>
            <person name="Zhirakovskaya E."/>
        </authorList>
    </citation>
    <scope>NUCLEOTIDE SEQUENCE</scope>
</reference>
<dbReference type="PROSITE" id="PS51833">
    <property type="entry name" value="HDOD"/>
    <property type="match status" value="1"/>
</dbReference>
<dbReference type="InterPro" id="IPR013976">
    <property type="entry name" value="HDOD"/>
</dbReference>
<dbReference type="EMBL" id="UOFZ01000006">
    <property type="protein sequence ID" value="VAX11917.1"/>
    <property type="molecule type" value="Genomic_DNA"/>
</dbReference>
<dbReference type="NCBIfam" id="TIGR00277">
    <property type="entry name" value="HDIG"/>
    <property type="match status" value="1"/>
</dbReference>